<accession>A0A4U3LP10</accession>
<dbReference type="OrthoDB" id="4523834at2"/>
<dbReference type="Proteomes" id="UP000305836">
    <property type="component" value="Unassembled WGS sequence"/>
</dbReference>
<dbReference type="GO" id="GO:0003677">
    <property type="term" value="F:DNA binding"/>
    <property type="evidence" value="ECO:0007669"/>
    <property type="project" value="InterPro"/>
</dbReference>
<dbReference type="InterPro" id="IPR001387">
    <property type="entry name" value="Cro/C1-type_HTH"/>
</dbReference>
<gene>
    <name evidence="1" type="ORF">FDA38_31740</name>
</gene>
<comment type="caution">
    <text evidence="1">The sequence shown here is derived from an EMBL/GenBank/DDBJ whole genome shotgun (WGS) entry which is preliminary data.</text>
</comment>
<evidence type="ECO:0008006" key="3">
    <source>
        <dbReference type="Google" id="ProtNLM"/>
    </source>
</evidence>
<name>A0A4U3LP10_9ACTN</name>
<dbReference type="Gene3D" id="1.10.260.40">
    <property type="entry name" value="lambda repressor-like DNA-binding domains"/>
    <property type="match status" value="1"/>
</dbReference>
<dbReference type="SUPFAM" id="SSF47413">
    <property type="entry name" value="lambda repressor-like DNA-binding domains"/>
    <property type="match status" value="1"/>
</dbReference>
<organism evidence="1 2">
    <name type="scientific">Kribbella jiaozuonensis</name>
    <dbReference type="NCBI Taxonomy" id="2575441"/>
    <lineage>
        <taxon>Bacteria</taxon>
        <taxon>Bacillati</taxon>
        <taxon>Actinomycetota</taxon>
        <taxon>Actinomycetes</taxon>
        <taxon>Propionibacteriales</taxon>
        <taxon>Kribbellaceae</taxon>
        <taxon>Kribbella</taxon>
    </lineage>
</organism>
<reference evidence="1 2" key="1">
    <citation type="submission" date="2019-04" db="EMBL/GenBank/DDBJ databases">
        <title>Kribbella sp. NEAU-THZ 27 nov., a novel actinomycete isolated from soil.</title>
        <authorList>
            <person name="Duan L."/>
        </authorList>
    </citation>
    <scope>NUCLEOTIDE SEQUENCE [LARGE SCALE GENOMIC DNA]</scope>
    <source>
        <strain evidence="2">NEAU-THZ27</strain>
    </source>
</reference>
<dbReference type="CDD" id="cd00093">
    <property type="entry name" value="HTH_XRE"/>
    <property type="match status" value="1"/>
</dbReference>
<evidence type="ECO:0000313" key="1">
    <source>
        <dbReference type="EMBL" id="TKK76904.1"/>
    </source>
</evidence>
<evidence type="ECO:0000313" key="2">
    <source>
        <dbReference type="Proteomes" id="UP000305836"/>
    </source>
</evidence>
<proteinExistence type="predicted"/>
<dbReference type="RefSeq" id="WP_137257768.1">
    <property type="nucleotide sequence ID" value="NZ_JBHSPQ010000003.1"/>
</dbReference>
<keyword evidence="2" id="KW-1185">Reference proteome</keyword>
<dbReference type="Gene3D" id="1.25.40.10">
    <property type="entry name" value="Tetratricopeptide repeat domain"/>
    <property type="match status" value="1"/>
</dbReference>
<dbReference type="InterPro" id="IPR010982">
    <property type="entry name" value="Lambda_DNA-bd_dom_sf"/>
</dbReference>
<dbReference type="InterPro" id="IPR011990">
    <property type="entry name" value="TPR-like_helical_dom_sf"/>
</dbReference>
<dbReference type="AlphaFoldDB" id="A0A4U3LP10"/>
<dbReference type="EMBL" id="SZPZ01000004">
    <property type="protein sequence ID" value="TKK76904.1"/>
    <property type="molecule type" value="Genomic_DNA"/>
</dbReference>
<protein>
    <recommendedName>
        <fullName evidence="3">HTH cro/C1-type domain-containing protein</fullName>
    </recommendedName>
</protein>
<sequence length="362" mass="39906">MRTVNTWTGREARALRLALRFSVRGFAEHLGVGIRTVSKWESNGGMRRPQAAMQAALDTVLARTTAEEQARFDELTANSIMVGTGRGTARVWSNDEWIDDLDRARLSASQQNFNLASILAARWLARTDSGRLDDESVHLRGRTLMLLGDVARDQGRLSGPGSALSAYRQALQVFGDLRAERRMAQVELLLTVVHEMSGQLERSAKSYQELSADPRLSVLDQVRARLWIGTALTKVPESAGIEKLTAVAVIESAISEFEELDEPDEWNVGHQKLALAHLALDRCDDAHRHIDIAQAAQGAGTPLQNVKLDTARGHILVSDRETRSEGLATLERCRDLAGTHQLFHQVASIDRIIGSIEAQVNP</sequence>